<dbReference type="PANTHER" id="PTHR43877">
    <property type="entry name" value="AMINOALKYLPHOSPHONATE N-ACETYLTRANSFERASE-RELATED-RELATED"/>
    <property type="match status" value="1"/>
</dbReference>
<accession>A0ABT9NZD6</accession>
<keyword evidence="2" id="KW-0012">Acyltransferase</keyword>
<keyword evidence="1" id="KW-0808">Transferase</keyword>
<reference evidence="5 6" key="1">
    <citation type="submission" date="2023-07" db="EMBL/GenBank/DDBJ databases">
        <title>Sequencing the genomes of 1000 actinobacteria strains.</title>
        <authorList>
            <person name="Klenk H.-P."/>
        </authorList>
    </citation>
    <scope>NUCLEOTIDE SEQUENCE [LARGE SCALE GENOMIC DNA]</scope>
    <source>
        <strain evidence="5 6">DSM 44388</strain>
    </source>
</reference>
<proteinExistence type="predicted"/>
<evidence type="ECO:0000313" key="6">
    <source>
        <dbReference type="Proteomes" id="UP001235712"/>
    </source>
</evidence>
<feature type="domain" description="N-acetyltransferase" evidence="4">
    <location>
        <begin position="55"/>
        <end position="226"/>
    </location>
</feature>
<dbReference type="InterPro" id="IPR016181">
    <property type="entry name" value="Acyl_CoA_acyltransferase"/>
</dbReference>
<name>A0ABT9NZD6_9ACTN</name>
<dbReference type="Gene3D" id="3.40.630.30">
    <property type="match status" value="1"/>
</dbReference>
<dbReference type="Proteomes" id="UP001235712">
    <property type="component" value="Unassembled WGS sequence"/>
</dbReference>
<organism evidence="5 6">
    <name type="scientific">Kineosporia succinea</name>
    <dbReference type="NCBI Taxonomy" id="84632"/>
    <lineage>
        <taxon>Bacteria</taxon>
        <taxon>Bacillati</taxon>
        <taxon>Actinomycetota</taxon>
        <taxon>Actinomycetes</taxon>
        <taxon>Kineosporiales</taxon>
        <taxon>Kineosporiaceae</taxon>
        <taxon>Kineosporia</taxon>
    </lineage>
</organism>
<dbReference type="PROSITE" id="PS51186">
    <property type="entry name" value="GNAT"/>
    <property type="match status" value="1"/>
</dbReference>
<gene>
    <name evidence="5" type="ORF">J2S57_001539</name>
</gene>
<protein>
    <submittedName>
        <fullName evidence="5">GNAT superfamily N-acetyltransferase</fullName>
    </submittedName>
</protein>
<dbReference type="EMBL" id="JAUSQZ010000001">
    <property type="protein sequence ID" value="MDP9825790.1"/>
    <property type="molecule type" value="Genomic_DNA"/>
</dbReference>
<evidence type="ECO:0000313" key="5">
    <source>
        <dbReference type="EMBL" id="MDP9825790.1"/>
    </source>
</evidence>
<dbReference type="InterPro" id="IPR050832">
    <property type="entry name" value="Bact_Acetyltransf"/>
</dbReference>
<evidence type="ECO:0000256" key="2">
    <source>
        <dbReference type="ARBA" id="ARBA00023315"/>
    </source>
</evidence>
<keyword evidence="6" id="KW-1185">Reference proteome</keyword>
<dbReference type="RefSeq" id="WP_307239927.1">
    <property type="nucleotide sequence ID" value="NZ_JAUSQZ010000001.1"/>
</dbReference>
<evidence type="ECO:0000256" key="3">
    <source>
        <dbReference type="SAM" id="MobiDB-lite"/>
    </source>
</evidence>
<dbReference type="SUPFAM" id="SSF55729">
    <property type="entry name" value="Acyl-CoA N-acyltransferases (Nat)"/>
    <property type="match status" value="1"/>
</dbReference>
<evidence type="ECO:0000259" key="4">
    <source>
        <dbReference type="PROSITE" id="PS51186"/>
    </source>
</evidence>
<dbReference type="InterPro" id="IPR000182">
    <property type="entry name" value="GNAT_dom"/>
</dbReference>
<dbReference type="Pfam" id="PF00583">
    <property type="entry name" value="Acetyltransf_1"/>
    <property type="match status" value="1"/>
</dbReference>
<dbReference type="CDD" id="cd04301">
    <property type="entry name" value="NAT_SF"/>
    <property type="match status" value="1"/>
</dbReference>
<sequence>MATTTGERIDTDRAHDGPIDATGAEPAGGPTRQPGSKPAGRPIGVPAQTPSPSPVRLVRLTGEHWEVLRDLRLRALFESPQAFPVPYERERHWPDARWRERCTSSVWVAAECAGTYVGLARLTGEPPADHGKPYPPHEVRYVESVWVDPSARRQGVLRQMLAFLEVEARRDPKVRRLLLWVLRGNDGASKAYRRLGFRSARGKFWQVFTISETESVWECRLRKELYPTSSRPVGSTALSPR</sequence>
<evidence type="ECO:0000256" key="1">
    <source>
        <dbReference type="ARBA" id="ARBA00022679"/>
    </source>
</evidence>
<comment type="caution">
    <text evidence="5">The sequence shown here is derived from an EMBL/GenBank/DDBJ whole genome shotgun (WGS) entry which is preliminary data.</text>
</comment>
<feature type="compositionally biased region" description="Basic and acidic residues" evidence="3">
    <location>
        <begin position="7"/>
        <end position="18"/>
    </location>
</feature>
<feature type="region of interest" description="Disordered" evidence="3">
    <location>
        <begin position="1"/>
        <end position="54"/>
    </location>
</feature>